<dbReference type="Proteomes" id="UP000619238">
    <property type="component" value="Unassembled WGS sequence"/>
</dbReference>
<gene>
    <name evidence="2" type="ORF">H2O64_05495</name>
</gene>
<protein>
    <recommendedName>
        <fullName evidence="1">PKD domain-containing protein</fullName>
    </recommendedName>
</protein>
<dbReference type="PROSITE" id="PS50093">
    <property type="entry name" value="PKD"/>
    <property type="match status" value="1"/>
</dbReference>
<dbReference type="EMBL" id="JACGWS010000003">
    <property type="protein sequence ID" value="MBC8754115.1"/>
    <property type="molecule type" value="Genomic_DNA"/>
</dbReference>
<name>A0ABR7Q6C7_9FLAO</name>
<dbReference type="InterPro" id="IPR013783">
    <property type="entry name" value="Ig-like_fold"/>
</dbReference>
<dbReference type="CDD" id="cd00146">
    <property type="entry name" value="PKD"/>
    <property type="match status" value="1"/>
</dbReference>
<proteinExistence type="predicted"/>
<dbReference type="PROSITE" id="PS51257">
    <property type="entry name" value="PROKAR_LIPOPROTEIN"/>
    <property type="match status" value="1"/>
</dbReference>
<evidence type="ECO:0000313" key="3">
    <source>
        <dbReference type="Proteomes" id="UP000619238"/>
    </source>
</evidence>
<dbReference type="InterPro" id="IPR000601">
    <property type="entry name" value="PKD_dom"/>
</dbReference>
<feature type="domain" description="PKD" evidence="1">
    <location>
        <begin position="398"/>
        <end position="421"/>
    </location>
</feature>
<dbReference type="RefSeq" id="WP_187561168.1">
    <property type="nucleotide sequence ID" value="NZ_JACGWS010000003.1"/>
</dbReference>
<sequence length="580" mass="64476">MKTKNQILSIIKKSLALVLIVTFGFTSIIGCETLDDNINDENNTTTKAQLTVIVPSAQIVDCNGVQVLKFASMQDLHSQHLQLYTQYTNGDNDEQVLINFESSLGFLPFNSLRKKDNLIDDLLLPDDPNFSPFIYTTDPIFESFLNYNGEIIIGNYVYIVDDGCVWYKAEYSCDAADALMKLRLLMLDPINPNTNQEIYDIKKNYSVEQINACDNPIFDFESISENGGRPVKDIDVQAKGAGCGHQAFIEQEVISYSLVDNLARYRLTANYISIANNPDNIFDTFTFLDNADRVTIVQSSPLGFPTSGFNYSSSTGTYEGHWVEIEIDIANLNTFQIELASVIAFGEGIGCADLDTLTLDLTCPISISKKPISADTYEFSVTGITDPTDYNLLNNGVTWNFGDGQTQSNTGLSVVHTYAVPCDPKEYLVTASRENFPCGPNSLSINSNSPATVGDPCKFDRGSARYSKRVDGKRVRIKAKHKKNLAGTTKIKFVLRYRKDNVTKEISSNGFIHQVTGNTCSSTSIASKIPVETKTSKKALRVKFKESGVKYKWDAIDPYFVSFNLSNGWSHQLNYSKPCQ</sequence>
<accession>A0ABR7Q6C7</accession>
<organism evidence="2 3">
    <name type="scientific">Kordia aestuariivivens</name>
    <dbReference type="NCBI Taxonomy" id="2759037"/>
    <lineage>
        <taxon>Bacteria</taxon>
        <taxon>Pseudomonadati</taxon>
        <taxon>Bacteroidota</taxon>
        <taxon>Flavobacteriia</taxon>
        <taxon>Flavobacteriales</taxon>
        <taxon>Flavobacteriaceae</taxon>
        <taxon>Kordia</taxon>
    </lineage>
</organism>
<keyword evidence="3" id="KW-1185">Reference proteome</keyword>
<reference evidence="2 3" key="1">
    <citation type="submission" date="2020-07" db="EMBL/GenBank/DDBJ databases">
        <title>Description of Kordia aestuariivivens sp. nov., isolated from a tidal flat.</title>
        <authorList>
            <person name="Park S."/>
            <person name="Yoon J.-H."/>
        </authorList>
    </citation>
    <scope>NUCLEOTIDE SEQUENCE [LARGE SCALE GENOMIC DNA]</scope>
    <source>
        <strain evidence="2 3">YSTF-M3</strain>
    </source>
</reference>
<dbReference type="Gene3D" id="2.60.40.10">
    <property type="entry name" value="Immunoglobulins"/>
    <property type="match status" value="1"/>
</dbReference>
<evidence type="ECO:0000313" key="2">
    <source>
        <dbReference type="EMBL" id="MBC8754115.1"/>
    </source>
</evidence>
<evidence type="ECO:0000259" key="1">
    <source>
        <dbReference type="PROSITE" id="PS50093"/>
    </source>
</evidence>
<comment type="caution">
    <text evidence="2">The sequence shown here is derived from an EMBL/GenBank/DDBJ whole genome shotgun (WGS) entry which is preliminary data.</text>
</comment>